<reference evidence="1" key="2">
    <citation type="submission" date="2025-09" db="UniProtKB">
        <authorList>
            <consortium name="EnsemblPlants"/>
        </authorList>
    </citation>
    <scope>IDENTIFICATION</scope>
</reference>
<sequence length="303" mass="33897">MESNSRAGMAATTKDVHVPDEARRCWDTFSNGKQVDEEPEVDSDSDFEQVAEEEQNAGVAASVSGGKMATAAHARVEDQSSGAAAARDGDEEEVSEDGNVQTQVRYLVGRKRKAVVTRSKLETIGTEIHDKNGQGIKKYQLPLVAIEERISEDNHIKVGGGLQGWKRVITATPCKLQTATGTEIQNMKGQGECLRVENEMLRLQLVHKTKELETEQIRRLSLELQLKNLEIMSLKKQNEALRAENEHYRKTAKPSRNPRLCRFCNEYVVGHDYRNCPKRRASASSEQDEDDDFPANTHEAMLC</sequence>
<proteinExistence type="predicted"/>
<reference evidence="1" key="1">
    <citation type="submission" date="2021-05" db="EMBL/GenBank/DDBJ databases">
        <authorList>
            <person name="Scholz U."/>
            <person name="Mascher M."/>
            <person name="Fiebig A."/>
        </authorList>
    </citation>
    <scope>NUCLEOTIDE SEQUENCE [LARGE SCALE GENOMIC DNA]</scope>
</reference>
<dbReference type="EnsemblPlants" id="AVESA.00010b.r2.1DG0193420.1">
    <property type="protein sequence ID" value="AVESA.00010b.r2.1DG0193420.1.CDS"/>
    <property type="gene ID" value="AVESA.00010b.r2.1DG0193420"/>
</dbReference>
<name>A0ACD5U7B4_AVESA</name>
<dbReference type="Proteomes" id="UP001732700">
    <property type="component" value="Chromosome 1D"/>
</dbReference>
<protein>
    <submittedName>
        <fullName evidence="1">Uncharacterized protein</fullName>
    </submittedName>
</protein>
<keyword evidence="2" id="KW-1185">Reference proteome</keyword>
<evidence type="ECO:0000313" key="2">
    <source>
        <dbReference type="Proteomes" id="UP001732700"/>
    </source>
</evidence>
<accession>A0ACD5U7B4</accession>
<evidence type="ECO:0000313" key="1">
    <source>
        <dbReference type="EnsemblPlants" id="AVESA.00010b.r2.1DG0193420.1.CDS"/>
    </source>
</evidence>
<organism evidence="1 2">
    <name type="scientific">Avena sativa</name>
    <name type="common">Oat</name>
    <dbReference type="NCBI Taxonomy" id="4498"/>
    <lineage>
        <taxon>Eukaryota</taxon>
        <taxon>Viridiplantae</taxon>
        <taxon>Streptophyta</taxon>
        <taxon>Embryophyta</taxon>
        <taxon>Tracheophyta</taxon>
        <taxon>Spermatophyta</taxon>
        <taxon>Magnoliopsida</taxon>
        <taxon>Liliopsida</taxon>
        <taxon>Poales</taxon>
        <taxon>Poaceae</taxon>
        <taxon>BOP clade</taxon>
        <taxon>Pooideae</taxon>
        <taxon>Poodae</taxon>
        <taxon>Poeae</taxon>
        <taxon>Poeae Chloroplast Group 1 (Aveneae type)</taxon>
        <taxon>Aveninae</taxon>
        <taxon>Avena</taxon>
    </lineage>
</organism>